<evidence type="ECO:0000256" key="5">
    <source>
        <dbReference type="ARBA" id="ARBA00024226"/>
    </source>
</evidence>
<accession>A0A7M7JTQ9</accession>
<feature type="active site" evidence="6">
    <location>
        <position position="309"/>
    </location>
</feature>
<protein>
    <recommendedName>
        <fullName evidence="5">aldehyde dehydrogenase (NAD(+))</fullName>
        <ecNumber evidence="5">1.2.1.3</ecNumber>
    </recommendedName>
</protein>
<organism evidence="9 10">
    <name type="scientific">Varroa destructor</name>
    <name type="common">Honeybee mite</name>
    <dbReference type="NCBI Taxonomy" id="109461"/>
    <lineage>
        <taxon>Eukaryota</taxon>
        <taxon>Metazoa</taxon>
        <taxon>Ecdysozoa</taxon>
        <taxon>Arthropoda</taxon>
        <taxon>Chelicerata</taxon>
        <taxon>Arachnida</taxon>
        <taxon>Acari</taxon>
        <taxon>Parasitiformes</taxon>
        <taxon>Mesostigmata</taxon>
        <taxon>Gamasina</taxon>
        <taxon>Dermanyssoidea</taxon>
        <taxon>Varroidae</taxon>
        <taxon>Varroa</taxon>
    </lineage>
</organism>
<dbReference type="CTD" id="501"/>
<dbReference type="OMA" id="DAWKVYM"/>
<dbReference type="InterPro" id="IPR015590">
    <property type="entry name" value="Aldehyde_DH_dom"/>
</dbReference>
<dbReference type="InterPro" id="IPR044638">
    <property type="entry name" value="ALDH7A1-like"/>
</dbReference>
<dbReference type="KEGG" id="vde:111248475"/>
<keyword evidence="4" id="KW-0520">NAD</keyword>
<dbReference type="PANTHER" id="PTHR43521">
    <property type="entry name" value="ALPHA-AMINOADIPIC SEMIALDEHYDE DEHYDROGENASE"/>
    <property type="match status" value="1"/>
</dbReference>
<dbReference type="Gene3D" id="3.40.605.10">
    <property type="entry name" value="Aldehyde Dehydrogenase, Chain A, domain 1"/>
    <property type="match status" value="1"/>
</dbReference>
<evidence type="ECO:0000259" key="8">
    <source>
        <dbReference type="Pfam" id="PF00171"/>
    </source>
</evidence>
<feature type="domain" description="Aldehyde dehydrogenase" evidence="8">
    <location>
        <begin position="78"/>
        <end position="532"/>
    </location>
</feature>
<keyword evidence="3 7" id="KW-0560">Oxidoreductase</keyword>
<dbReference type="FunFam" id="3.40.309.10:FF:000018">
    <property type="entry name" value="Alpha-aminoadipic semialdehyde dehydrogenase"/>
    <property type="match status" value="1"/>
</dbReference>
<comment type="subunit">
    <text evidence="2">Homotetramer.</text>
</comment>
<dbReference type="InterPro" id="IPR016161">
    <property type="entry name" value="Ald_DH/histidinol_DH"/>
</dbReference>
<dbReference type="GO" id="GO:0004029">
    <property type="term" value="F:aldehyde dehydrogenase (NAD+) activity"/>
    <property type="evidence" value="ECO:0007669"/>
    <property type="project" value="UniProtKB-EC"/>
</dbReference>
<evidence type="ECO:0000256" key="6">
    <source>
        <dbReference type="PROSITE-ProRule" id="PRU10007"/>
    </source>
</evidence>
<dbReference type="Pfam" id="PF00171">
    <property type="entry name" value="Aldedh"/>
    <property type="match status" value="1"/>
</dbReference>
<dbReference type="RefSeq" id="XP_022656668.1">
    <property type="nucleotide sequence ID" value="XM_022800933.1"/>
</dbReference>
<dbReference type="GeneID" id="111248475"/>
<keyword evidence="10" id="KW-1185">Reference proteome</keyword>
<dbReference type="SUPFAM" id="SSF53720">
    <property type="entry name" value="ALDH-like"/>
    <property type="match status" value="1"/>
</dbReference>
<dbReference type="Gene3D" id="3.40.309.10">
    <property type="entry name" value="Aldehyde Dehydrogenase, Chain A, domain 2"/>
    <property type="match status" value="1"/>
</dbReference>
<proteinExistence type="inferred from homology"/>
<dbReference type="AlphaFoldDB" id="A0A7M7JTQ9"/>
<evidence type="ECO:0000313" key="9">
    <source>
        <dbReference type="EnsemblMetazoa" id="XP_022656668"/>
    </source>
</evidence>
<dbReference type="PROSITE" id="PS00687">
    <property type="entry name" value="ALDEHYDE_DEHYDR_GLU"/>
    <property type="match status" value="1"/>
</dbReference>
<evidence type="ECO:0000256" key="3">
    <source>
        <dbReference type="ARBA" id="ARBA00023002"/>
    </source>
</evidence>
<evidence type="ECO:0000313" key="10">
    <source>
        <dbReference type="Proteomes" id="UP000594260"/>
    </source>
</evidence>
<dbReference type="CDD" id="cd07130">
    <property type="entry name" value="ALDH_F7_AASADH"/>
    <property type="match status" value="1"/>
</dbReference>
<dbReference type="InterPro" id="IPR016162">
    <property type="entry name" value="Ald_DH_N"/>
</dbReference>
<dbReference type="PANTHER" id="PTHR43521:SF1">
    <property type="entry name" value="ALPHA-AMINOADIPIC SEMIALDEHYDE DEHYDROGENASE"/>
    <property type="match status" value="1"/>
</dbReference>
<evidence type="ECO:0000256" key="7">
    <source>
        <dbReference type="RuleBase" id="RU003345"/>
    </source>
</evidence>
<sequence length="552" mass="59223">MLRGAGLRMLSSVRSKRAELLSSAKITGAGVVTIGKLYTTSVMPYLIEDPKYAFLKDLGLSKTNLGGFDGKWIGSGKPLISVCPASNKPIAEVTTVTLAEYDEIIKATTEAWDIFVDLTAPRRGEIVHQIGEALRDKKAQLGRLISLEMGKIVQEGEGEVQEYIDICNYAMGLSRMLGGKSFPSERPGHVLLEQWNPLGPIGIISAFNFPIAVYGWNNAIAMVCGNTMVWKGAPSTPLCGVAVTKIIEKVLAANKLPGAICSLVTGATDIGEAIAKDERLPLVSFTGSCLAGQKVGTAVQGRFGKTILELGGNNAILVDETADIEMVVQAALFACVGTAGQRCTTARRMIVHEKVHDTVVERLTSAYGQVRLGDPLETSTLCGPLHSPQAVDAFLQSIKESQEQGGKVICGGKRVEHEGNFVEPTIVTGLKHDSPVVQKETFAPIVYILKCSSLDEAIRWNNEVKQGLSSSLFTQDIEKVFKWIGPKGSDCGIVNVNIPTNGAEIGGAFGGNKSTGWGRESGSDSWKQYMRRSTCTINYTKELPLAQGIQFG</sequence>
<dbReference type="EnsemblMetazoa" id="XM_022800933">
    <property type="protein sequence ID" value="XP_022656668"/>
    <property type="gene ID" value="LOC111248475"/>
</dbReference>
<dbReference type="InParanoid" id="A0A7M7JTQ9"/>
<dbReference type="FunCoup" id="A0A7M7JTQ9">
    <property type="interactions" value="1103"/>
</dbReference>
<dbReference type="InterPro" id="IPR016163">
    <property type="entry name" value="Ald_DH_C"/>
</dbReference>
<comment type="similarity">
    <text evidence="1 7">Belongs to the aldehyde dehydrogenase family.</text>
</comment>
<evidence type="ECO:0000256" key="1">
    <source>
        <dbReference type="ARBA" id="ARBA00009986"/>
    </source>
</evidence>
<name>A0A7M7JTQ9_VARDE</name>
<dbReference type="InterPro" id="IPR029510">
    <property type="entry name" value="Ald_DH_CS_GLU"/>
</dbReference>
<dbReference type="OrthoDB" id="310895at2759"/>
<dbReference type="Proteomes" id="UP000594260">
    <property type="component" value="Unplaced"/>
</dbReference>
<dbReference type="EC" id="1.2.1.3" evidence="5"/>
<evidence type="ECO:0000256" key="2">
    <source>
        <dbReference type="ARBA" id="ARBA00011881"/>
    </source>
</evidence>
<evidence type="ECO:0000256" key="4">
    <source>
        <dbReference type="ARBA" id="ARBA00023027"/>
    </source>
</evidence>
<reference evidence="9" key="1">
    <citation type="submission" date="2021-01" db="UniProtKB">
        <authorList>
            <consortium name="EnsemblMetazoa"/>
        </authorList>
    </citation>
    <scope>IDENTIFICATION</scope>
</reference>